<dbReference type="EMBL" id="BMQG01000041">
    <property type="protein sequence ID" value="GGM60688.1"/>
    <property type="molecule type" value="Genomic_DNA"/>
</dbReference>
<dbReference type="Proteomes" id="UP000600547">
    <property type="component" value="Unassembled WGS sequence"/>
</dbReference>
<comment type="caution">
    <text evidence="2">The sequence shown here is derived from an EMBL/GenBank/DDBJ whole genome shotgun (WGS) entry which is preliminary data.</text>
</comment>
<evidence type="ECO:0000256" key="1">
    <source>
        <dbReference type="SAM" id="Phobius"/>
    </source>
</evidence>
<keyword evidence="1" id="KW-1133">Transmembrane helix</keyword>
<feature type="transmembrane region" description="Helical" evidence="1">
    <location>
        <begin position="37"/>
        <end position="59"/>
    </location>
</feature>
<keyword evidence="1" id="KW-0472">Membrane</keyword>
<evidence type="ECO:0000313" key="3">
    <source>
        <dbReference type="Proteomes" id="UP000600547"/>
    </source>
</evidence>
<organism evidence="2 3">
    <name type="scientific">Deinococcus arenae</name>
    <dbReference type="NCBI Taxonomy" id="1452751"/>
    <lineage>
        <taxon>Bacteria</taxon>
        <taxon>Thermotogati</taxon>
        <taxon>Deinococcota</taxon>
        <taxon>Deinococci</taxon>
        <taxon>Deinococcales</taxon>
        <taxon>Deinococcaceae</taxon>
        <taxon>Deinococcus</taxon>
    </lineage>
</organism>
<protein>
    <submittedName>
        <fullName evidence="2">Uncharacterized protein</fullName>
    </submittedName>
</protein>
<proteinExistence type="predicted"/>
<reference evidence="3" key="1">
    <citation type="journal article" date="2019" name="Int. J. Syst. Evol. Microbiol.">
        <title>The Global Catalogue of Microorganisms (GCM) 10K type strain sequencing project: providing services to taxonomists for standard genome sequencing and annotation.</title>
        <authorList>
            <consortium name="The Broad Institute Genomics Platform"/>
            <consortium name="The Broad Institute Genome Sequencing Center for Infectious Disease"/>
            <person name="Wu L."/>
            <person name="Ma J."/>
        </authorList>
    </citation>
    <scope>NUCLEOTIDE SEQUENCE [LARGE SCALE GENOMIC DNA]</scope>
    <source>
        <strain evidence="3">JCM 31047</strain>
    </source>
</reference>
<evidence type="ECO:0000313" key="2">
    <source>
        <dbReference type="EMBL" id="GGM60688.1"/>
    </source>
</evidence>
<keyword evidence="1" id="KW-0812">Transmembrane</keyword>
<keyword evidence="3" id="KW-1185">Reference proteome</keyword>
<dbReference type="AlphaFoldDB" id="A0A8H9L810"/>
<sequence>MRKRDTAEDVAQQMTQIATYQTRIQSHSLCRCRRSRLIAVGVILALGWAIGLVTVRVMMRGITNSWREEPP</sequence>
<name>A0A8H9L810_9DEIO</name>
<gene>
    <name evidence="2" type="ORF">GCM10008956_40400</name>
</gene>
<accession>A0A8H9L810</accession>